<dbReference type="RefSeq" id="WP_140797019.1">
    <property type="nucleotide sequence ID" value="NZ_CP017173.1"/>
</dbReference>
<evidence type="ECO:0000313" key="1">
    <source>
        <dbReference type="EMBL" id="QDE65886.1"/>
    </source>
</evidence>
<dbReference type="AlphaFoldDB" id="A0AAF1D829"/>
<organism evidence="1 2">
    <name type="scientific">Myxococcus xanthus</name>
    <dbReference type="NCBI Taxonomy" id="34"/>
    <lineage>
        <taxon>Bacteria</taxon>
        <taxon>Pseudomonadati</taxon>
        <taxon>Myxococcota</taxon>
        <taxon>Myxococcia</taxon>
        <taxon>Myxococcales</taxon>
        <taxon>Cystobacterineae</taxon>
        <taxon>Myxococcaceae</taxon>
        <taxon>Myxococcus</taxon>
    </lineage>
</organism>
<sequence length="612" mass="66570">MLVSGEHPREVDPTAEARALACAWWEVDALPPGLTRHAALVSLLIRAGEWAQGVLDAEQVVHQGEDGDTVLARACESTLLALGHAVVASWTDGFRADLSQVGSSLETLGGLGLPQRVRCKVPRGYALQGLYPESYLASARALPKQGGPCRVVGIRGIGTGLAGVVAAALGTQALCFVRPRGHPYRRTLSLSPERTSQLVDEARAGYRFVVVDEGPGRSGSSFGAVAEFLEARGVAPSSLYFLPGHGGDVGPHATPRHRELWRRAQRGVVDFESVMVTPTEPSHALASWVEDVTGKATAPLEDLGAGGWRKHLLHDMPKAAWPPVHRWRERRKYLLRAGGRPWLLKFAGLGAYGARAYLQTRVLADAGLGVPVSGLKHGFLVQPWLEEARPLSAVGRGVDRWELVARVGAYLGFRSRHFGRVEEGCGASTRELWEMARYNTEVALGREVAQALHVWMPRLGALERMVRRTVTDNRMHAWEWLVLPGGRVLKVDAVDHHRAHDLVGCQDLSWDLAGAAVELSLDSEELAALCAVVERHKGRLPPLELLRFHRQAYLAFQLGDHALAAESYDAHAPDEAARLRHAAARYAELLRRELAPASSRPLMGGVGVGARM</sequence>
<reference evidence="1 2" key="1">
    <citation type="journal article" date="2019" name="Science">
        <title>Social genes are selection hotspots in kin groups of a soil microbe.</title>
        <authorList>
            <person name="Wielgoss S."/>
            <person name="Wolfensberger R."/>
            <person name="Sun L."/>
            <person name="Fiegna F."/>
            <person name="Velicer G.J."/>
        </authorList>
    </citation>
    <scope>NUCLEOTIDE SEQUENCE [LARGE SCALE GENOMIC DNA]</scope>
    <source>
        <strain evidence="1 2">MC3.5.9c15</strain>
    </source>
</reference>
<dbReference type="EMBL" id="CP017174">
    <property type="protein sequence ID" value="QDE65886.1"/>
    <property type="molecule type" value="Genomic_DNA"/>
</dbReference>
<accession>A0AAF1D829</accession>
<dbReference type="Proteomes" id="UP000320179">
    <property type="component" value="Chromosome"/>
</dbReference>
<protein>
    <submittedName>
        <fullName evidence="1">Uncharacterized protein</fullName>
    </submittedName>
</protein>
<evidence type="ECO:0000313" key="2">
    <source>
        <dbReference type="Proteomes" id="UP000320179"/>
    </source>
</evidence>
<proteinExistence type="predicted"/>
<name>A0AAF1D829_MYXXA</name>
<gene>
    <name evidence="1" type="ORF">BHS09_02065</name>
</gene>